<dbReference type="InterPro" id="IPR038404">
    <property type="entry name" value="TRAP_DctP_sf"/>
</dbReference>
<reference evidence="6" key="1">
    <citation type="submission" date="2016-10" db="EMBL/GenBank/DDBJ databases">
        <authorList>
            <person name="Varghese N."/>
            <person name="Submissions S."/>
        </authorList>
    </citation>
    <scope>NUCLEOTIDE SEQUENCE [LARGE SCALE GENOMIC DNA]</scope>
    <source>
        <strain evidence="6">DSM 26471</strain>
    </source>
</reference>
<dbReference type="Gene3D" id="3.40.190.170">
    <property type="entry name" value="Bacterial extracellular solute-binding protein, family 7"/>
    <property type="match status" value="1"/>
</dbReference>
<dbReference type="STRING" id="588602.SAMN04487991_0430"/>
<dbReference type="Pfam" id="PF03480">
    <property type="entry name" value="DctP"/>
    <property type="match status" value="1"/>
</dbReference>
<evidence type="ECO:0000256" key="4">
    <source>
        <dbReference type="SAM" id="SignalP"/>
    </source>
</evidence>
<evidence type="ECO:0000313" key="5">
    <source>
        <dbReference type="EMBL" id="SFI62475.1"/>
    </source>
</evidence>
<dbReference type="SUPFAM" id="SSF53850">
    <property type="entry name" value="Periplasmic binding protein-like II"/>
    <property type="match status" value="1"/>
</dbReference>
<dbReference type="GO" id="GO:0042597">
    <property type="term" value="C:periplasmic space"/>
    <property type="evidence" value="ECO:0007669"/>
    <property type="project" value="UniProtKB-SubCell"/>
</dbReference>
<dbReference type="InterPro" id="IPR018389">
    <property type="entry name" value="DctP_fam"/>
</dbReference>
<evidence type="ECO:0000256" key="3">
    <source>
        <dbReference type="ARBA" id="ARBA00022764"/>
    </source>
</evidence>
<dbReference type="GO" id="GO:0055085">
    <property type="term" value="P:transmembrane transport"/>
    <property type="evidence" value="ECO:0007669"/>
    <property type="project" value="InterPro"/>
</dbReference>
<evidence type="ECO:0000256" key="2">
    <source>
        <dbReference type="ARBA" id="ARBA00022729"/>
    </source>
</evidence>
<evidence type="ECO:0000256" key="1">
    <source>
        <dbReference type="ARBA" id="ARBA00004418"/>
    </source>
</evidence>
<keyword evidence="6" id="KW-1185">Reference proteome</keyword>
<comment type="subcellular location">
    <subcellularLocation>
        <location evidence="1">Periplasm</location>
    </subcellularLocation>
</comment>
<keyword evidence="2 4" id="KW-0732">Signal</keyword>
<protein>
    <submittedName>
        <fullName evidence="5">TRAP-type C4-dicarboxylate transport system, substrate-binding protein</fullName>
    </submittedName>
</protein>
<gene>
    <name evidence="5" type="ORF">SAMN04487991_0430</name>
</gene>
<dbReference type="AlphaFoldDB" id="A0A1I3JRC2"/>
<accession>A0A1I3JRC2</accession>
<dbReference type="OrthoDB" id="7822595at2"/>
<dbReference type="PANTHER" id="PTHR33376">
    <property type="match status" value="1"/>
</dbReference>
<dbReference type="NCBIfam" id="NF037995">
    <property type="entry name" value="TRAP_S1"/>
    <property type="match status" value="1"/>
</dbReference>
<evidence type="ECO:0000313" key="6">
    <source>
        <dbReference type="Proteomes" id="UP000199630"/>
    </source>
</evidence>
<name>A0A1I3JRC2_9RHOB</name>
<dbReference type="EMBL" id="FORH01000001">
    <property type="protein sequence ID" value="SFI62475.1"/>
    <property type="molecule type" value="Genomic_DNA"/>
</dbReference>
<dbReference type="Proteomes" id="UP000199630">
    <property type="component" value="Unassembled WGS sequence"/>
</dbReference>
<feature type="chain" id="PRO_5011521302" evidence="4">
    <location>
        <begin position="21"/>
        <end position="338"/>
    </location>
</feature>
<sequence length="338" mass="37597">MKYWLAGALGAALLSTSAFAEDKVVEMTFSHDLPTQHPLHSQGFQVWADSIREASNGTVDINFFPAGQLGKAEDEYDIAKFGIADFVWANPGHTPGRFPIMALGELPFFIKSGLGGTEAMNEWYAAYKDQEMGDVKFCVVHLHDPGTLHSREEIRTPAEMKGKTIRPANGTIGRLVQSMGGSSVQVGPSEAREVLERGAADGITFPWRSISIFGMDDVVHYHPDMPLYVTNFIIAMNKDRYESLSENQQQVIDDHCSPEWGAKIASGWVEFDAEGKRLFQESPDHHVLELTDDELQQWKDASAFLLEDWKANVTAKGLDADAIYDAFVERLEAHDAKF</sequence>
<feature type="signal peptide" evidence="4">
    <location>
        <begin position="1"/>
        <end position="20"/>
    </location>
</feature>
<dbReference type="RefSeq" id="WP_090056529.1">
    <property type="nucleotide sequence ID" value="NZ_FORH01000001.1"/>
</dbReference>
<proteinExistence type="predicted"/>
<dbReference type="CDD" id="cd13665">
    <property type="entry name" value="PBP2_TRAP_Dctp3_4"/>
    <property type="match status" value="1"/>
</dbReference>
<dbReference type="PANTHER" id="PTHR33376:SF15">
    <property type="entry name" value="BLL6794 PROTEIN"/>
    <property type="match status" value="1"/>
</dbReference>
<keyword evidence="3" id="KW-0574">Periplasm</keyword>
<organism evidence="5 6">
    <name type="scientific">Celeribacter neptunius</name>
    <dbReference type="NCBI Taxonomy" id="588602"/>
    <lineage>
        <taxon>Bacteria</taxon>
        <taxon>Pseudomonadati</taxon>
        <taxon>Pseudomonadota</taxon>
        <taxon>Alphaproteobacteria</taxon>
        <taxon>Rhodobacterales</taxon>
        <taxon>Roseobacteraceae</taxon>
        <taxon>Celeribacter</taxon>
    </lineage>
</organism>